<evidence type="ECO:0000313" key="3">
    <source>
        <dbReference type="Proteomes" id="UP000485058"/>
    </source>
</evidence>
<keyword evidence="1" id="KW-0175">Coiled coil</keyword>
<evidence type="ECO:0000256" key="1">
    <source>
        <dbReference type="SAM" id="Coils"/>
    </source>
</evidence>
<feature type="coiled-coil region" evidence="1">
    <location>
        <begin position="141"/>
        <end position="208"/>
    </location>
</feature>
<sequence length="398" mass="45214">DLDVSNAGRLDEIRGEWARLLSDVEQRNRHKLDILARNQDKIDAYVAEVVGVYADSYVREALFGAATRIAANKQRTEAAEAEYAAQEAFTTAENARLAQAHAAEVEDKVFREEQFRLARERWERGKTEAWKEHEAGVTAAKAHYAENVAQLRAEWQQQKEEVQRVNAVRMAEAEAYHACQVEEVMQVNKRHKQEYLDKIKERKAVEAENLGRLAEARTAHNAKLSALSRDNEERLRMVQQEHAALCERLSVEHEEACEVARHEFEELKAFLTAHNDSLTDEARKKYAEAVASAQADFAAQCDALRASHALELERVRQHNEAIWPQVQVARLAQAELARVQAFAEHIRYCANKLQLGVNFMPNTPNYDRVVEMQARGLTCLTCLQSPCLLPRPSSTCST</sequence>
<dbReference type="AlphaFoldDB" id="A0A699YIB1"/>
<organism evidence="2 3">
    <name type="scientific">Haematococcus lacustris</name>
    <name type="common">Green alga</name>
    <name type="synonym">Haematococcus pluvialis</name>
    <dbReference type="NCBI Taxonomy" id="44745"/>
    <lineage>
        <taxon>Eukaryota</taxon>
        <taxon>Viridiplantae</taxon>
        <taxon>Chlorophyta</taxon>
        <taxon>core chlorophytes</taxon>
        <taxon>Chlorophyceae</taxon>
        <taxon>CS clade</taxon>
        <taxon>Chlamydomonadales</taxon>
        <taxon>Haematococcaceae</taxon>
        <taxon>Haematococcus</taxon>
    </lineage>
</organism>
<keyword evidence="3" id="KW-1185">Reference proteome</keyword>
<name>A0A699YIB1_HAELA</name>
<accession>A0A699YIB1</accession>
<reference evidence="2 3" key="1">
    <citation type="submission" date="2020-02" db="EMBL/GenBank/DDBJ databases">
        <title>Draft genome sequence of Haematococcus lacustris strain NIES-144.</title>
        <authorList>
            <person name="Morimoto D."/>
            <person name="Nakagawa S."/>
            <person name="Yoshida T."/>
            <person name="Sawayama S."/>
        </authorList>
    </citation>
    <scope>NUCLEOTIDE SEQUENCE [LARGE SCALE GENOMIC DNA]</scope>
    <source>
        <strain evidence="2 3">NIES-144</strain>
    </source>
</reference>
<protein>
    <submittedName>
        <fullName evidence="2">Uncharacterized protein</fullName>
    </submittedName>
</protein>
<comment type="caution">
    <text evidence="2">The sequence shown here is derived from an EMBL/GenBank/DDBJ whole genome shotgun (WGS) entry which is preliminary data.</text>
</comment>
<evidence type="ECO:0000313" key="2">
    <source>
        <dbReference type="EMBL" id="GFH05679.1"/>
    </source>
</evidence>
<feature type="non-terminal residue" evidence="2">
    <location>
        <position position="1"/>
    </location>
</feature>
<proteinExistence type="predicted"/>
<gene>
    <name evidence="2" type="ORF">HaLaN_00178</name>
</gene>
<dbReference type="EMBL" id="BLLF01000005">
    <property type="protein sequence ID" value="GFH05679.1"/>
    <property type="molecule type" value="Genomic_DNA"/>
</dbReference>
<dbReference type="Proteomes" id="UP000485058">
    <property type="component" value="Unassembled WGS sequence"/>
</dbReference>